<dbReference type="PANTHER" id="PTHR21661">
    <property type="entry name" value="EPOXIDE HYDROLASE 1-RELATED"/>
    <property type="match status" value="1"/>
</dbReference>
<dbReference type="GO" id="GO:0004301">
    <property type="term" value="F:epoxide hydrolase activity"/>
    <property type="evidence" value="ECO:0007669"/>
    <property type="project" value="TreeGrafter"/>
</dbReference>
<dbReference type="Proteomes" id="UP000308133">
    <property type="component" value="Unassembled WGS sequence"/>
</dbReference>
<evidence type="ECO:0000313" key="5">
    <source>
        <dbReference type="EMBL" id="TKX24923.1"/>
    </source>
</evidence>
<dbReference type="GO" id="GO:0097176">
    <property type="term" value="P:epoxide metabolic process"/>
    <property type="evidence" value="ECO:0007669"/>
    <property type="project" value="TreeGrafter"/>
</dbReference>
<protein>
    <submittedName>
        <fullName evidence="5">Epoxide hydrolase-like protein 1</fullName>
    </submittedName>
</protein>
<dbReference type="EMBL" id="PTQR01000037">
    <property type="protein sequence ID" value="TKX24923.1"/>
    <property type="molecule type" value="Genomic_DNA"/>
</dbReference>
<evidence type="ECO:0000256" key="3">
    <source>
        <dbReference type="PIRSR" id="PIRSR001112-1"/>
    </source>
</evidence>
<evidence type="ECO:0000259" key="4">
    <source>
        <dbReference type="Pfam" id="PF06441"/>
    </source>
</evidence>
<organism evidence="5 6">
    <name type="scientific">Elsinoe australis</name>
    <dbReference type="NCBI Taxonomy" id="40998"/>
    <lineage>
        <taxon>Eukaryota</taxon>
        <taxon>Fungi</taxon>
        <taxon>Dikarya</taxon>
        <taxon>Ascomycota</taxon>
        <taxon>Pezizomycotina</taxon>
        <taxon>Dothideomycetes</taxon>
        <taxon>Dothideomycetidae</taxon>
        <taxon>Myriangiales</taxon>
        <taxon>Elsinoaceae</taxon>
        <taxon>Elsinoe</taxon>
    </lineage>
</organism>
<evidence type="ECO:0000256" key="1">
    <source>
        <dbReference type="ARBA" id="ARBA00010088"/>
    </source>
</evidence>
<dbReference type="PIRSF" id="PIRSF001112">
    <property type="entry name" value="Epoxide_hydrolase"/>
    <property type="match status" value="1"/>
</dbReference>
<accession>A0A4U7B1F0</accession>
<sequence>MADYTKIPSSAKVKPTPFTANIPDEKLQQMLQLIKISPIGPAVFENVDISRTYGMNRDWLIKAKDEWSNKFDWRAHEKRINSFPNYKTEVTDDDGTKWDMHFLALFSNNENAVPLGFFHGWPGSFLEFLDMLDLIKNKYTPDTLPYHIIVPSLPGYTFSSGPPTNKDASRIEMSRVCGKLMHALGFEKGYLAQGGDLGSFVSRQLAQDDDACKGFHLNMAIVPPPENANELPIDDLEKKQQQKGKTWIDTGTAYGQEHGTRTATIGLVLSSSPVAMLAWIGEKFLEWSDADPPVDKILESVSLYWLTDTFPRCIYPYRSIYGPERQAIQEKCKPKKPNTKPMGFSWFPGELVPTPISWVATSGNLVHSNRHSNGGHFAAMEKPAELFADVEDWVKVAWK</sequence>
<dbReference type="PANTHER" id="PTHR21661:SF39">
    <property type="entry name" value="HYDROLASE, PUTATIVE (AFU_ORTHOLOGUE AFUA_3G08960)-RELATED"/>
    <property type="match status" value="1"/>
</dbReference>
<evidence type="ECO:0000313" key="6">
    <source>
        <dbReference type="Proteomes" id="UP000308133"/>
    </source>
</evidence>
<feature type="domain" description="Epoxide hydrolase N-terminal" evidence="4">
    <location>
        <begin position="16"/>
        <end position="128"/>
    </location>
</feature>
<name>A0A4U7B1F0_9PEZI</name>
<gene>
    <name evidence="5" type="ORF">C1H76_2876</name>
</gene>
<dbReference type="InterPro" id="IPR000639">
    <property type="entry name" value="Epox_hydrolase-like"/>
</dbReference>
<dbReference type="InterPro" id="IPR010497">
    <property type="entry name" value="Epoxide_hydro_N"/>
</dbReference>
<dbReference type="InterPro" id="IPR029058">
    <property type="entry name" value="AB_hydrolase_fold"/>
</dbReference>
<dbReference type="AlphaFoldDB" id="A0A4U7B1F0"/>
<reference evidence="5 6" key="1">
    <citation type="submission" date="2018-02" db="EMBL/GenBank/DDBJ databases">
        <title>Draft genome sequences of Elsinoe sp., causing black scab on jojoba.</title>
        <authorList>
            <person name="Stodart B."/>
            <person name="Jeffress S."/>
            <person name="Ash G."/>
            <person name="Arun Chinnappa K."/>
        </authorList>
    </citation>
    <scope>NUCLEOTIDE SEQUENCE [LARGE SCALE GENOMIC DNA]</scope>
    <source>
        <strain evidence="5 6">Hillstone_2</strain>
    </source>
</reference>
<feature type="active site" description="Proton donor" evidence="3">
    <location>
        <position position="317"/>
    </location>
</feature>
<evidence type="ECO:0000256" key="2">
    <source>
        <dbReference type="ARBA" id="ARBA00022801"/>
    </source>
</evidence>
<keyword evidence="2 5" id="KW-0378">Hydrolase</keyword>
<feature type="active site" description="Nucleophile" evidence="3">
    <location>
        <position position="196"/>
    </location>
</feature>
<dbReference type="InterPro" id="IPR016292">
    <property type="entry name" value="Epoxide_hydrolase"/>
</dbReference>
<dbReference type="Pfam" id="PF06441">
    <property type="entry name" value="EHN"/>
    <property type="match status" value="1"/>
</dbReference>
<feature type="active site" description="Proton acceptor" evidence="3">
    <location>
        <position position="376"/>
    </location>
</feature>
<dbReference type="SUPFAM" id="SSF53474">
    <property type="entry name" value="alpha/beta-Hydrolases"/>
    <property type="match status" value="1"/>
</dbReference>
<comment type="similarity">
    <text evidence="1">Belongs to the peptidase S33 family.</text>
</comment>
<comment type="caution">
    <text evidence="5">The sequence shown here is derived from an EMBL/GenBank/DDBJ whole genome shotgun (WGS) entry which is preliminary data.</text>
</comment>
<dbReference type="PRINTS" id="PR00412">
    <property type="entry name" value="EPOXHYDRLASE"/>
</dbReference>
<dbReference type="Gene3D" id="3.40.50.1820">
    <property type="entry name" value="alpha/beta hydrolase"/>
    <property type="match status" value="1"/>
</dbReference>
<proteinExistence type="inferred from homology"/>